<dbReference type="PANTHER" id="PTHR36512:SF3">
    <property type="entry name" value="BLR5678 PROTEIN"/>
    <property type="match status" value="1"/>
</dbReference>
<gene>
    <name evidence="2" type="ORF">AVDCRST_MAG50-3153</name>
</gene>
<name>A0A6J4J2J2_9ACTN</name>
<dbReference type="PANTHER" id="PTHR36512">
    <property type="entry name" value="D-AMINOPEPTIDASE"/>
    <property type="match status" value="1"/>
</dbReference>
<dbReference type="EMBL" id="CADCTF010000150">
    <property type="protein sequence ID" value="CAA9266196.1"/>
    <property type="molecule type" value="Genomic_DNA"/>
</dbReference>
<comment type="similarity">
    <text evidence="1">Belongs to the peptidase S58 family.</text>
</comment>
<evidence type="ECO:0008006" key="3">
    <source>
        <dbReference type="Google" id="ProtNLM"/>
    </source>
</evidence>
<accession>A0A6J4J2J2</accession>
<protein>
    <recommendedName>
        <fullName evidence="3">Endo-type 6-aminohexanoate oligomer hydrolase</fullName>
    </recommendedName>
</protein>
<dbReference type="Pfam" id="PF03576">
    <property type="entry name" value="Peptidase_S58"/>
    <property type="match status" value="1"/>
</dbReference>
<dbReference type="AlphaFoldDB" id="A0A6J4J2J2"/>
<organism evidence="2">
    <name type="scientific">uncultured Acidimicrobiales bacterium</name>
    <dbReference type="NCBI Taxonomy" id="310071"/>
    <lineage>
        <taxon>Bacteria</taxon>
        <taxon>Bacillati</taxon>
        <taxon>Actinomycetota</taxon>
        <taxon>Acidimicrobiia</taxon>
        <taxon>Acidimicrobiales</taxon>
        <taxon>environmental samples</taxon>
    </lineage>
</organism>
<sequence>MITDVSGVRVGHWTNDEAQTGCTVVLMPAGAVASGEVRGGAPGTREFALLAPERTVPGVHAVLLTGRSAFGLAAADGVVRWCEERRIGFPVGRTVVPLVVGMVLFDLTVGDPSVRPDAAAGYRACDAAEGGPVPIGRVGAGRGATFDKWRGDGSRRPGGLGTATRRHGPLVVSALVAVNALGGLHDGSEPDPPDRAGEALGNTTIGVVATNARLDKMGCFLVSQGAHDGLARALEPAHASFDGDAFVSVATGEVEARPDDVRLLAAQAVERAIRSVGQTLA</sequence>
<dbReference type="InterPro" id="IPR005321">
    <property type="entry name" value="Peptidase_S58_DmpA"/>
</dbReference>
<dbReference type="CDD" id="cd02252">
    <property type="entry name" value="nylC_like"/>
    <property type="match status" value="1"/>
</dbReference>
<evidence type="ECO:0000256" key="1">
    <source>
        <dbReference type="ARBA" id="ARBA00007068"/>
    </source>
</evidence>
<dbReference type="InterPro" id="IPR016117">
    <property type="entry name" value="ArgJ-like_dom_sf"/>
</dbReference>
<evidence type="ECO:0000313" key="2">
    <source>
        <dbReference type="EMBL" id="CAA9266196.1"/>
    </source>
</evidence>
<dbReference type="GO" id="GO:0004177">
    <property type="term" value="F:aminopeptidase activity"/>
    <property type="evidence" value="ECO:0007669"/>
    <property type="project" value="TreeGrafter"/>
</dbReference>
<reference evidence="2" key="1">
    <citation type="submission" date="2020-02" db="EMBL/GenBank/DDBJ databases">
        <authorList>
            <person name="Meier V. D."/>
        </authorList>
    </citation>
    <scope>NUCLEOTIDE SEQUENCE</scope>
    <source>
        <strain evidence="2">AVDCRST_MAG50</strain>
    </source>
</reference>
<proteinExistence type="inferred from homology"/>
<dbReference type="SUPFAM" id="SSF56266">
    <property type="entry name" value="DmpA/ArgJ-like"/>
    <property type="match status" value="1"/>
</dbReference>
<dbReference type="Gene3D" id="3.60.70.12">
    <property type="entry name" value="L-amino peptidase D-ALA esterase/amidase"/>
    <property type="match status" value="1"/>
</dbReference>